<name>A0A0D2M236_HYPSF</name>
<gene>
    <name evidence="2" type="ORF">HYPSUDRAFT_70915</name>
</gene>
<dbReference type="Proteomes" id="UP000054270">
    <property type="component" value="Unassembled WGS sequence"/>
</dbReference>
<proteinExistence type="predicted"/>
<dbReference type="EMBL" id="KN817608">
    <property type="protein sequence ID" value="KJA17178.1"/>
    <property type="molecule type" value="Genomic_DNA"/>
</dbReference>
<evidence type="ECO:0000313" key="2">
    <source>
        <dbReference type="EMBL" id="KJA17178.1"/>
    </source>
</evidence>
<feature type="region of interest" description="Disordered" evidence="1">
    <location>
        <begin position="422"/>
        <end position="469"/>
    </location>
</feature>
<sequence length="469" mass="50688">MEFQPIPADDIIPDLNTDFENLSTMSSPAPSSFSSISASCNDGGDVNIDPEISSTTSIDCAEKVEPLPLLKSFVPIIEALPGLLLDEDNTYHVGSPLLCGDLKAFTSYARRVEDLVLTDVGREEYPRVSQDTLSRLALIQDPKNPFLSSLRRLQLVDVDSELLYLWLCITPSLETLEVGGIPHTRQISISNFFAELVGSVPRLANVTLGPGRLSAGVLQSSTRFVHLRHLRIIDAAASLNFEFLVAIAALPELELFDIDARTVKYTPHSPPVAVSTDAMAKENEGSPDIEDTTGEILEEAPFPRLKTLTVVSDVLLIHNLLHRLLPRGIEQVSLTLVRGGFLPIPAHWNLIPPSESSEPTADTEILVEGVVHIEHSADATALAPPLTHPLLGSSEQAVDDSLTYVVPYHTFDSWGEMITGNQKGEKEERQTTNEGAAAGTGTPRGAATPRGTTAATRGNTARRTAATRC</sequence>
<feature type="compositionally biased region" description="Low complexity" evidence="1">
    <location>
        <begin position="432"/>
        <end position="469"/>
    </location>
</feature>
<evidence type="ECO:0000256" key="1">
    <source>
        <dbReference type="SAM" id="MobiDB-lite"/>
    </source>
</evidence>
<dbReference type="OrthoDB" id="3065347at2759"/>
<reference evidence="3" key="1">
    <citation type="submission" date="2014-04" db="EMBL/GenBank/DDBJ databases">
        <title>Evolutionary Origins and Diversification of the Mycorrhizal Mutualists.</title>
        <authorList>
            <consortium name="DOE Joint Genome Institute"/>
            <consortium name="Mycorrhizal Genomics Consortium"/>
            <person name="Kohler A."/>
            <person name="Kuo A."/>
            <person name="Nagy L.G."/>
            <person name="Floudas D."/>
            <person name="Copeland A."/>
            <person name="Barry K.W."/>
            <person name="Cichocki N."/>
            <person name="Veneault-Fourrey C."/>
            <person name="LaButti K."/>
            <person name="Lindquist E.A."/>
            <person name="Lipzen A."/>
            <person name="Lundell T."/>
            <person name="Morin E."/>
            <person name="Murat C."/>
            <person name="Riley R."/>
            <person name="Ohm R."/>
            <person name="Sun H."/>
            <person name="Tunlid A."/>
            <person name="Henrissat B."/>
            <person name="Grigoriev I.V."/>
            <person name="Hibbett D.S."/>
            <person name="Martin F."/>
        </authorList>
    </citation>
    <scope>NUCLEOTIDE SEQUENCE [LARGE SCALE GENOMIC DNA]</scope>
    <source>
        <strain evidence="3">FD-334 SS-4</strain>
    </source>
</reference>
<protein>
    <submittedName>
        <fullName evidence="2">Uncharacterized protein</fullName>
    </submittedName>
</protein>
<dbReference type="AlphaFoldDB" id="A0A0D2M236"/>
<evidence type="ECO:0000313" key="3">
    <source>
        <dbReference type="Proteomes" id="UP000054270"/>
    </source>
</evidence>
<keyword evidence="3" id="KW-1185">Reference proteome</keyword>
<accession>A0A0D2M236</accession>
<organism evidence="2 3">
    <name type="scientific">Hypholoma sublateritium (strain FD-334 SS-4)</name>
    <dbReference type="NCBI Taxonomy" id="945553"/>
    <lineage>
        <taxon>Eukaryota</taxon>
        <taxon>Fungi</taxon>
        <taxon>Dikarya</taxon>
        <taxon>Basidiomycota</taxon>
        <taxon>Agaricomycotina</taxon>
        <taxon>Agaricomycetes</taxon>
        <taxon>Agaricomycetidae</taxon>
        <taxon>Agaricales</taxon>
        <taxon>Agaricineae</taxon>
        <taxon>Strophariaceae</taxon>
        <taxon>Hypholoma</taxon>
    </lineage>
</organism>